<organism evidence="2 3">
    <name type="scientific">Acrodontium crateriforme</name>
    <dbReference type="NCBI Taxonomy" id="150365"/>
    <lineage>
        <taxon>Eukaryota</taxon>
        <taxon>Fungi</taxon>
        <taxon>Dikarya</taxon>
        <taxon>Ascomycota</taxon>
        <taxon>Pezizomycotina</taxon>
        <taxon>Dothideomycetes</taxon>
        <taxon>Dothideomycetidae</taxon>
        <taxon>Mycosphaerellales</taxon>
        <taxon>Teratosphaeriaceae</taxon>
        <taxon>Acrodontium</taxon>
    </lineage>
</organism>
<feature type="transmembrane region" description="Helical" evidence="1">
    <location>
        <begin position="537"/>
        <end position="557"/>
    </location>
</feature>
<accession>A0AAQ3MAY4</accession>
<reference evidence="2 3" key="1">
    <citation type="submission" date="2023-11" db="EMBL/GenBank/DDBJ databases">
        <title>An acidophilic fungus is an integral part of prey digestion in a carnivorous sundew plant.</title>
        <authorList>
            <person name="Tsai I.J."/>
        </authorList>
    </citation>
    <scope>NUCLEOTIDE SEQUENCE [LARGE SCALE GENOMIC DNA]</scope>
    <source>
        <strain evidence="2">169a</strain>
    </source>
</reference>
<keyword evidence="1" id="KW-0472">Membrane</keyword>
<gene>
    <name evidence="2" type="ORF">R9X50_00641300</name>
</gene>
<sequence length="583" mass="66080">MGLSKAFHLLFPTVCICLAAGLFLVLSQHITIPIVVWLAPNTETLFYDWGAFGAYKTQSYVSFDLRSPQTNILQWEDSCSLGQVFLTINGPSVADNAPMILDGNGELIWMSREFPTTMNLKIQRYRGQDYLTFWAGKKAKTSGQGEYFMLDSNYRVAHKLNAVGDGLKADLHEFKITLDDTALFTVYNTTNRDLSPLGMFLGKNSWIVDNIFQEIDIVTGELLFEWRASDHFAPEGTFMTNPFGGYSEKIPFDVFHLNSVEKDSRGNFLVSARHLHTVFYVDGRCGDVLWKFGGRSSDFHDLSLGRASDFKWQHDVRWISEEQNIISLFDNGIAWPHMDAPHSSGRIIQLDTESFTAHLLHSFTSLQHARSSSQGSLQLLHAADGEPHIFIGWGSSAAYTEHALDGQLLCETHFGASAFWFWERVKSYRAFKSSGWISIPEDWSPNAQIDGNQLCVSWNGATEVSSWELQGTRSHNIYNETLFETIDGFRKERFEECFELPLDSEYRQFRVAALDHAGAILRCSNVVNSSFVDKRPYILAAVAAASCICVIFGLWAFRRRGLYWRRRASSLPTIDRGKYGKLR</sequence>
<dbReference type="InterPro" id="IPR053143">
    <property type="entry name" value="Arylsulfate_ST"/>
</dbReference>
<evidence type="ECO:0000313" key="2">
    <source>
        <dbReference type="EMBL" id="WPH03533.1"/>
    </source>
</evidence>
<dbReference type="EMBL" id="CP138589">
    <property type="protein sequence ID" value="WPH03533.1"/>
    <property type="molecule type" value="Genomic_DNA"/>
</dbReference>
<dbReference type="Proteomes" id="UP001303373">
    <property type="component" value="Chromosome 10"/>
</dbReference>
<dbReference type="AlphaFoldDB" id="A0AAQ3MAY4"/>
<dbReference type="InterPro" id="IPR039535">
    <property type="entry name" value="ASST-like"/>
</dbReference>
<keyword evidence="3" id="KW-1185">Reference proteome</keyword>
<dbReference type="PANTHER" id="PTHR35340:SF5">
    <property type="entry name" value="ASST-DOMAIN-CONTAINING PROTEIN"/>
    <property type="match status" value="1"/>
</dbReference>
<dbReference type="Pfam" id="PF14269">
    <property type="entry name" value="Arylsulfotran_2"/>
    <property type="match status" value="1"/>
</dbReference>
<evidence type="ECO:0000313" key="3">
    <source>
        <dbReference type="Proteomes" id="UP001303373"/>
    </source>
</evidence>
<keyword evidence="1" id="KW-0812">Transmembrane</keyword>
<protein>
    <submittedName>
        <fullName evidence="2">Arylsulfotransferase (ASST)</fullName>
    </submittedName>
</protein>
<name>A0AAQ3MAY4_9PEZI</name>
<proteinExistence type="predicted"/>
<keyword evidence="1" id="KW-1133">Transmembrane helix</keyword>
<dbReference type="PANTHER" id="PTHR35340">
    <property type="entry name" value="PQQ ENZYME REPEAT PROTEIN-RELATED"/>
    <property type="match status" value="1"/>
</dbReference>
<evidence type="ECO:0000256" key="1">
    <source>
        <dbReference type="SAM" id="Phobius"/>
    </source>
</evidence>